<dbReference type="EMBL" id="JBHSQK010000037">
    <property type="protein sequence ID" value="MFC5949758.1"/>
    <property type="molecule type" value="Genomic_DNA"/>
</dbReference>
<evidence type="ECO:0000313" key="2">
    <source>
        <dbReference type="Proteomes" id="UP001596119"/>
    </source>
</evidence>
<name>A0ABW1IAH9_9PSEU</name>
<sequence>MTAGGEGSRKFVLAVEDVRSAIAALQARRIHPFFPAYLHLRKLAVSKNSNDQLRPDWSELGILLTVPGGPPNKPYFRPFLERGGANRSRYWMNRNLAGSYAPSSIRGQVQQVVTTSGQLFNLKDDHARLAREYLLYDEPLDVADLVVFLYRDFGFLSVDGSTPSILDCIDIFLDDFGFLNHGARSADFRKLFDNAPDEVASSLLVELAEVDEA</sequence>
<dbReference type="RefSeq" id="WP_379566899.1">
    <property type="nucleotide sequence ID" value="NZ_JBHSQK010000037.1"/>
</dbReference>
<proteinExistence type="predicted"/>
<evidence type="ECO:0000313" key="1">
    <source>
        <dbReference type="EMBL" id="MFC5949758.1"/>
    </source>
</evidence>
<gene>
    <name evidence="1" type="ORF">ACFQH9_15900</name>
</gene>
<dbReference type="Proteomes" id="UP001596119">
    <property type="component" value="Unassembled WGS sequence"/>
</dbReference>
<keyword evidence="2" id="KW-1185">Reference proteome</keyword>
<comment type="caution">
    <text evidence="1">The sequence shown here is derived from an EMBL/GenBank/DDBJ whole genome shotgun (WGS) entry which is preliminary data.</text>
</comment>
<accession>A0ABW1IAH9</accession>
<organism evidence="1 2">
    <name type="scientific">Pseudonocardia lutea</name>
    <dbReference type="NCBI Taxonomy" id="2172015"/>
    <lineage>
        <taxon>Bacteria</taxon>
        <taxon>Bacillati</taxon>
        <taxon>Actinomycetota</taxon>
        <taxon>Actinomycetes</taxon>
        <taxon>Pseudonocardiales</taxon>
        <taxon>Pseudonocardiaceae</taxon>
        <taxon>Pseudonocardia</taxon>
    </lineage>
</organism>
<reference evidence="2" key="1">
    <citation type="journal article" date="2019" name="Int. J. Syst. Evol. Microbiol.">
        <title>The Global Catalogue of Microorganisms (GCM) 10K type strain sequencing project: providing services to taxonomists for standard genome sequencing and annotation.</title>
        <authorList>
            <consortium name="The Broad Institute Genomics Platform"/>
            <consortium name="The Broad Institute Genome Sequencing Center for Infectious Disease"/>
            <person name="Wu L."/>
            <person name="Ma J."/>
        </authorList>
    </citation>
    <scope>NUCLEOTIDE SEQUENCE [LARGE SCALE GENOMIC DNA]</scope>
    <source>
        <strain evidence="2">CGMCC 4.7397</strain>
    </source>
</reference>
<protein>
    <submittedName>
        <fullName evidence="1">Uncharacterized protein</fullName>
    </submittedName>
</protein>